<dbReference type="Proteomes" id="UP000002254">
    <property type="component" value="Chromosome 4"/>
</dbReference>
<keyword evidence="1" id="KW-0472">Membrane</keyword>
<keyword evidence="1" id="KW-1133">Transmembrane helix</keyword>
<proteinExistence type="predicted"/>
<dbReference type="PROSITE" id="PS51465">
    <property type="entry name" value="KAZAL_2"/>
    <property type="match status" value="1"/>
</dbReference>
<protein>
    <recommendedName>
        <fullName evidence="2">Kazal-like domain-containing protein</fullName>
    </recommendedName>
</protein>
<name>A0A8P0P9M3_CANLF</name>
<keyword evidence="1" id="KW-0812">Transmembrane</keyword>
<feature type="transmembrane region" description="Helical" evidence="1">
    <location>
        <begin position="21"/>
        <end position="39"/>
    </location>
</feature>
<sequence>MCLWKQEYFRRHLERLGKMSFFLTWIKAIFITVLAFPHYSETSLYPSPEDRKMPNCDVYIHQLHFCTREMDPICATNGQTYSNTCVFCSEQFESGGAFKFGYYGRC</sequence>
<dbReference type="PANTHER" id="PTHR21312">
    <property type="entry name" value="SERINE PROTEASE INHIBITOR"/>
    <property type="match status" value="1"/>
</dbReference>
<evidence type="ECO:0000313" key="4">
    <source>
        <dbReference type="Proteomes" id="UP000002254"/>
    </source>
</evidence>
<dbReference type="SMART" id="SM00280">
    <property type="entry name" value="KAZAL"/>
    <property type="match status" value="1"/>
</dbReference>
<dbReference type="SUPFAM" id="SSF100895">
    <property type="entry name" value="Kazal-type serine protease inhibitors"/>
    <property type="match status" value="1"/>
</dbReference>
<evidence type="ECO:0000259" key="2">
    <source>
        <dbReference type="PROSITE" id="PS51465"/>
    </source>
</evidence>
<evidence type="ECO:0000256" key="1">
    <source>
        <dbReference type="SAM" id="Phobius"/>
    </source>
</evidence>
<dbReference type="InterPro" id="IPR002350">
    <property type="entry name" value="Kazal_dom"/>
</dbReference>
<feature type="domain" description="Kazal-like" evidence="2">
    <location>
        <begin position="50"/>
        <end position="106"/>
    </location>
</feature>
<reference evidence="3 4" key="1">
    <citation type="journal article" date="2005" name="Nature">
        <title>Genome sequence, comparative analysis and haplotype structure of the domestic dog.</title>
        <authorList>
            <consortium name="Broad Sequencing Platform"/>
            <person name="Lindblad-Toh K."/>
            <person name="Wade C.M."/>
            <person name="Mikkelsen T.S."/>
            <person name="Karlsson E.K."/>
            <person name="Jaffe D.B."/>
            <person name="Kamal M."/>
            <person name="Clamp M."/>
            <person name="Chang J.L."/>
            <person name="Kulbokas E.J. III"/>
            <person name="Zody M.C."/>
            <person name="Mauceli E."/>
            <person name="Xie X."/>
            <person name="Breen M."/>
            <person name="Wayne R.K."/>
            <person name="Ostrander E.A."/>
            <person name="Ponting C.P."/>
            <person name="Galibert F."/>
            <person name="Smith D.R."/>
            <person name="DeJong P.J."/>
            <person name="Kirkness E."/>
            <person name="Alvarez P."/>
            <person name="Biagi T."/>
            <person name="Brockman W."/>
            <person name="Butler J."/>
            <person name="Chin C.W."/>
            <person name="Cook A."/>
            <person name="Cuff J."/>
            <person name="Daly M.J."/>
            <person name="DeCaprio D."/>
            <person name="Gnerre S."/>
            <person name="Grabherr M."/>
            <person name="Kellis M."/>
            <person name="Kleber M."/>
            <person name="Bardeleben C."/>
            <person name="Goodstadt L."/>
            <person name="Heger A."/>
            <person name="Hitte C."/>
            <person name="Kim L."/>
            <person name="Koepfli K.P."/>
            <person name="Parker H.G."/>
            <person name="Pollinger J.P."/>
            <person name="Searle S.M."/>
            <person name="Sutter N.B."/>
            <person name="Thomas R."/>
            <person name="Webber C."/>
            <person name="Baldwin J."/>
            <person name="Abebe A."/>
            <person name="Abouelleil A."/>
            <person name="Aftuck L."/>
            <person name="Ait-Zahra M."/>
            <person name="Aldredge T."/>
            <person name="Allen N."/>
            <person name="An P."/>
            <person name="Anderson S."/>
            <person name="Antoine C."/>
            <person name="Arachchi H."/>
            <person name="Aslam A."/>
            <person name="Ayotte L."/>
            <person name="Bachantsang P."/>
            <person name="Barry A."/>
            <person name="Bayul T."/>
            <person name="Benamara M."/>
            <person name="Berlin A."/>
            <person name="Bessette D."/>
            <person name="Blitshteyn B."/>
            <person name="Bloom T."/>
            <person name="Blye J."/>
            <person name="Boguslavskiy L."/>
            <person name="Bonnet C."/>
            <person name="Boukhgalter B."/>
            <person name="Brown A."/>
            <person name="Cahill P."/>
            <person name="Calixte N."/>
            <person name="Camarata J."/>
            <person name="Cheshatsang Y."/>
            <person name="Chu J."/>
            <person name="Citroen M."/>
            <person name="Collymore A."/>
            <person name="Cooke P."/>
            <person name="Dawoe T."/>
            <person name="Daza R."/>
            <person name="Decktor K."/>
            <person name="DeGray S."/>
            <person name="Dhargay N."/>
            <person name="Dooley K."/>
            <person name="Dooley K."/>
            <person name="Dorje P."/>
            <person name="Dorjee K."/>
            <person name="Dorris L."/>
            <person name="Duffey N."/>
            <person name="Dupes A."/>
            <person name="Egbiremolen O."/>
            <person name="Elong R."/>
            <person name="Falk J."/>
            <person name="Farina A."/>
            <person name="Faro S."/>
            <person name="Ferguson D."/>
            <person name="Ferreira P."/>
            <person name="Fisher S."/>
            <person name="FitzGerald M."/>
            <person name="Foley K."/>
            <person name="Foley C."/>
            <person name="Franke A."/>
            <person name="Friedrich D."/>
            <person name="Gage D."/>
            <person name="Garber M."/>
            <person name="Gearin G."/>
            <person name="Giannoukos G."/>
            <person name="Goode T."/>
            <person name="Goyette A."/>
            <person name="Graham J."/>
            <person name="Grandbois E."/>
            <person name="Gyaltsen K."/>
            <person name="Hafez N."/>
            <person name="Hagopian D."/>
            <person name="Hagos B."/>
            <person name="Hall J."/>
            <person name="Healy C."/>
            <person name="Hegarty R."/>
            <person name="Honan T."/>
            <person name="Horn A."/>
            <person name="Houde N."/>
            <person name="Hughes L."/>
            <person name="Hunnicutt L."/>
            <person name="Husby M."/>
            <person name="Jester B."/>
            <person name="Jones C."/>
            <person name="Kamat A."/>
            <person name="Kanga B."/>
            <person name="Kells C."/>
            <person name="Khazanovich D."/>
            <person name="Kieu A.C."/>
            <person name="Kisner P."/>
            <person name="Kumar M."/>
            <person name="Lance K."/>
            <person name="Landers T."/>
            <person name="Lara M."/>
            <person name="Lee W."/>
            <person name="Leger J.P."/>
            <person name="Lennon N."/>
            <person name="Leuper L."/>
            <person name="LeVine S."/>
            <person name="Liu J."/>
            <person name="Liu X."/>
            <person name="Lokyitsang Y."/>
            <person name="Lokyitsang T."/>
            <person name="Lui A."/>
            <person name="Macdonald J."/>
            <person name="Major J."/>
            <person name="Marabella R."/>
            <person name="Maru K."/>
            <person name="Matthews C."/>
            <person name="McDonough S."/>
            <person name="Mehta T."/>
            <person name="Meldrim J."/>
            <person name="Melnikov A."/>
            <person name="Meneus L."/>
            <person name="Mihalev A."/>
            <person name="Mihova T."/>
            <person name="Miller K."/>
            <person name="Mittelman R."/>
            <person name="Mlenga V."/>
            <person name="Mulrain L."/>
            <person name="Munson G."/>
            <person name="Navidi A."/>
            <person name="Naylor J."/>
            <person name="Nguyen T."/>
            <person name="Nguyen N."/>
            <person name="Nguyen C."/>
            <person name="Nguyen T."/>
            <person name="Nicol R."/>
            <person name="Norbu N."/>
            <person name="Norbu C."/>
            <person name="Novod N."/>
            <person name="Nyima T."/>
            <person name="Olandt P."/>
            <person name="O'Neill B."/>
            <person name="O'Neill K."/>
            <person name="Osman S."/>
            <person name="Oyono L."/>
            <person name="Patti C."/>
            <person name="Perrin D."/>
            <person name="Phunkhang P."/>
            <person name="Pierre F."/>
            <person name="Priest M."/>
            <person name="Rachupka A."/>
            <person name="Raghuraman S."/>
            <person name="Rameau R."/>
            <person name="Ray V."/>
            <person name="Raymond C."/>
            <person name="Rege F."/>
            <person name="Rise C."/>
            <person name="Rogers J."/>
            <person name="Rogov P."/>
            <person name="Sahalie J."/>
            <person name="Settipalli S."/>
            <person name="Sharpe T."/>
            <person name="Shea T."/>
            <person name="Sheehan M."/>
            <person name="Sherpa N."/>
            <person name="Shi J."/>
            <person name="Shih D."/>
            <person name="Sloan J."/>
            <person name="Smith C."/>
            <person name="Sparrow T."/>
            <person name="Stalker J."/>
            <person name="Stange-Thomann N."/>
            <person name="Stavropoulos S."/>
            <person name="Stone C."/>
            <person name="Stone S."/>
            <person name="Sykes S."/>
            <person name="Tchuinga P."/>
            <person name="Tenzing P."/>
            <person name="Tesfaye S."/>
            <person name="Thoulutsang D."/>
            <person name="Thoulutsang Y."/>
            <person name="Topham K."/>
            <person name="Topping I."/>
            <person name="Tsamla T."/>
            <person name="Vassiliev H."/>
            <person name="Venkataraman V."/>
            <person name="Vo A."/>
            <person name="Wangchuk T."/>
            <person name="Wangdi T."/>
            <person name="Weiand M."/>
            <person name="Wilkinson J."/>
            <person name="Wilson A."/>
            <person name="Yadav S."/>
            <person name="Yang S."/>
            <person name="Yang X."/>
            <person name="Young G."/>
            <person name="Yu Q."/>
            <person name="Zainoun J."/>
            <person name="Zembek L."/>
            <person name="Zimmer A."/>
            <person name="Lander E.S."/>
        </authorList>
    </citation>
    <scope>NUCLEOTIDE SEQUENCE [LARGE SCALE GENOMIC DNA]</scope>
    <source>
        <strain evidence="3">Boxer</strain>
    </source>
</reference>
<dbReference type="Pfam" id="PF00050">
    <property type="entry name" value="Kazal_1"/>
    <property type="match status" value="1"/>
</dbReference>
<dbReference type="AlphaFoldDB" id="A0A8P0P9M3"/>
<dbReference type="PROSITE" id="PS00282">
    <property type="entry name" value="KAZAL_1"/>
    <property type="match status" value="1"/>
</dbReference>
<organism evidence="3 4">
    <name type="scientific">Canis lupus familiaris</name>
    <name type="common">Dog</name>
    <name type="synonym">Canis familiaris</name>
    <dbReference type="NCBI Taxonomy" id="9615"/>
    <lineage>
        <taxon>Eukaryota</taxon>
        <taxon>Metazoa</taxon>
        <taxon>Chordata</taxon>
        <taxon>Craniata</taxon>
        <taxon>Vertebrata</taxon>
        <taxon>Euteleostomi</taxon>
        <taxon>Mammalia</taxon>
        <taxon>Eutheria</taxon>
        <taxon>Laurasiatheria</taxon>
        <taxon>Carnivora</taxon>
        <taxon>Caniformia</taxon>
        <taxon>Canidae</taxon>
        <taxon>Canis</taxon>
    </lineage>
</organism>
<dbReference type="Ensembl" id="ENSCAFT00000078670.2">
    <property type="protein sequence ID" value="ENSCAFP00000060584.2"/>
    <property type="gene ID" value="ENSCAFG00000044467.2"/>
</dbReference>
<evidence type="ECO:0000313" key="3">
    <source>
        <dbReference type="Ensembl" id="ENSCAFP00000060584.2"/>
    </source>
</evidence>
<dbReference type="Gene3D" id="3.30.60.30">
    <property type="match status" value="1"/>
</dbReference>
<dbReference type="InterPro" id="IPR036058">
    <property type="entry name" value="Kazal_dom_sf"/>
</dbReference>
<dbReference type="PANTHER" id="PTHR21312:SF30">
    <property type="entry name" value="SERINE PROTEASE INHIBITOR KAZAL-TYPE 11-RELATED"/>
    <property type="match status" value="1"/>
</dbReference>
<accession>A0A8P0P9M3</accession>
<reference evidence="3" key="2">
    <citation type="submission" date="2025-08" db="UniProtKB">
        <authorList>
            <consortium name="Ensembl"/>
        </authorList>
    </citation>
    <scope>IDENTIFICATION</scope>
</reference>